<evidence type="ECO:0000313" key="3">
    <source>
        <dbReference type="EMBL" id="CAD5119947.1"/>
    </source>
</evidence>
<dbReference type="InterPro" id="IPR039672">
    <property type="entry name" value="MFS_2"/>
</dbReference>
<gene>
    <name evidence="3" type="ORF">DGYR_LOCUS8120</name>
</gene>
<feature type="transmembrane region" description="Helical" evidence="2">
    <location>
        <begin position="258"/>
        <end position="281"/>
    </location>
</feature>
<dbReference type="GO" id="GO:0015293">
    <property type="term" value="F:symporter activity"/>
    <property type="evidence" value="ECO:0007669"/>
    <property type="project" value="InterPro"/>
</dbReference>
<accession>A0A7I8VVF6</accession>
<sequence length="477" mass="52755">MSESFEGVHRTVCNIISYGVGHVLNDLCASMWFTYLLAYLQGVVEFDSYLAGCLLLFGQIVDAISTPFVGIESDATSGFFNYGKRKSWHLLGCICVALSYPFIFCNVFQSYNPSSTAKFIFYAPLVAIFQFGWASCQISHLSMIPLLTNKDSFRDELNACRYIFTVLSNITVYCLIWILLGNDKESALTPSDQKVFTYLVLIIVGIGICCVIFYHVGCKEPSVNRRMSKLVSESQIQTSTDVKNLKVTPLMWLKQRKFYQISVIYMCTRLIINISQTYLTMYLPNSVDLQKKYIAIIPLVVFVSSLVNSFLVKYIDKAIGRKLTFLTGLLLIAGSSTWFMFICKEIGCNKQVFGAAVLLGAGGSTLLIESLSLTADLIGCHTESGAFVYGSMSFTDKLSNGVAVMIIQLYNPCGKLHKCDAGAAYFRDIMVFVPAGSAALALLFLLSLCGDDVGNLTVKKRKKATEEDALLGNETIS</sequence>
<feature type="transmembrane region" description="Helical" evidence="2">
    <location>
        <begin position="195"/>
        <end position="217"/>
    </location>
</feature>
<feature type="transmembrane region" description="Helical" evidence="2">
    <location>
        <begin position="293"/>
        <end position="311"/>
    </location>
</feature>
<evidence type="ECO:0000313" key="4">
    <source>
        <dbReference type="Proteomes" id="UP000549394"/>
    </source>
</evidence>
<keyword evidence="2" id="KW-0812">Transmembrane</keyword>
<dbReference type="FunFam" id="1.20.1250.20:FF:000206">
    <property type="entry name" value="Major facilitator superfamily domain containing 12"/>
    <property type="match status" value="1"/>
</dbReference>
<dbReference type="Pfam" id="PF13347">
    <property type="entry name" value="MFS_2"/>
    <property type="match status" value="1"/>
</dbReference>
<dbReference type="GO" id="GO:0008643">
    <property type="term" value="P:carbohydrate transport"/>
    <property type="evidence" value="ECO:0007669"/>
    <property type="project" value="InterPro"/>
</dbReference>
<dbReference type="OrthoDB" id="1730117at2759"/>
<dbReference type="AlphaFoldDB" id="A0A7I8VVF6"/>
<organism evidence="3 4">
    <name type="scientific">Dimorphilus gyrociliatus</name>
    <dbReference type="NCBI Taxonomy" id="2664684"/>
    <lineage>
        <taxon>Eukaryota</taxon>
        <taxon>Metazoa</taxon>
        <taxon>Spiralia</taxon>
        <taxon>Lophotrochozoa</taxon>
        <taxon>Annelida</taxon>
        <taxon>Polychaeta</taxon>
        <taxon>Polychaeta incertae sedis</taxon>
        <taxon>Dinophilidae</taxon>
        <taxon>Dimorphilus</taxon>
    </lineage>
</organism>
<dbReference type="GO" id="GO:0005886">
    <property type="term" value="C:plasma membrane"/>
    <property type="evidence" value="ECO:0007669"/>
    <property type="project" value="TreeGrafter"/>
</dbReference>
<feature type="transmembrane region" description="Helical" evidence="2">
    <location>
        <begin position="323"/>
        <end position="341"/>
    </location>
</feature>
<name>A0A7I8VVF6_9ANNE</name>
<feature type="transmembrane region" description="Helical" evidence="2">
    <location>
        <begin position="12"/>
        <end position="37"/>
    </location>
</feature>
<dbReference type="InterPro" id="IPR036259">
    <property type="entry name" value="MFS_trans_sf"/>
</dbReference>
<feature type="transmembrane region" description="Helical" evidence="2">
    <location>
        <begin position="90"/>
        <end position="109"/>
    </location>
</feature>
<dbReference type="FunFam" id="1.20.1250.20:FF:000431">
    <property type="entry name" value="Predicted protein"/>
    <property type="match status" value="1"/>
</dbReference>
<keyword evidence="2" id="KW-1133">Transmembrane helix</keyword>
<comment type="caution">
    <text evidence="3">The sequence shown here is derived from an EMBL/GenBank/DDBJ whole genome shotgun (WGS) entry which is preliminary data.</text>
</comment>
<feature type="transmembrane region" description="Helical" evidence="2">
    <location>
        <begin position="159"/>
        <end position="180"/>
    </location>
</feature>
<dbReference type="Gene3D" id="1.20.1250.20">
    <property type="entry name" value="MFS general substrate transporter like domains"/>
    <property type="match status" value="2"/>
</dbReference>
<dbReference type="PANTHER" id="PTHR11328:SF28">
    <property type="entry name" value="MAJOR FACILITATOR SUPERFAMILY DOMAIN-CONTAINING PROTEIN 12"/>
    <property type="match status" value="1"/>
</dbReference>
<dbReference type="PANTHER" id="PTHR11328">
    <property type="entry name" value="MAJOR FACILITATOR SUPERFAMILY DOMAIN-CONTAINING PROTEIN"/>
    <property type="match status" value="1"/>
</dbReference>
<dbReference type="Proteomes" id="UP000549394">
    <property type="component" value="Unassembled WGS sequence"/>
</dbReference>
<dbReference type="SUPFAM" id="SSF103473">
    <property type="entry name" value="MFS general substrate transporter"/>
    <property type="match status" value="1"/>
</dbReference>
<proteinExistence type="inferred from homology"/>
<evidence type="ECO:0000256" key="2">
    <source>
        <dbReference type="SAM" id="Phobius"/>
    </source>
</evidence>
<reference evidence="3 4" key="1">
    <citation type="submission" date="2020-08" db="EMBL/GenBank/DDBJ databases">
        <authorList>
            <person name="Hejnol A."/>
        </authorList>
    </citation>
    <scope>NUCLEOTIDE SEQUENCE [LARGE SCALE GENOMIC DNA]</scope>
</reference>
<protein>
    <submittedName>
        <fullName evidence="3">DgyrCDS8528</fullName>
    </submittedName>
</protein>
<evidence type="ECO:0000256" key="1">
    <source>
        <dbReference type="ARBA" id="ARBA00008335"/>
    </source>
</evidence>
<dbReference type="CDD" id="cd17491">
    <property type="entry name" value="MFS_MFSD12"/>
    <property type="match status" value="1"/>
</dbReference>
<feature type="transmembrane region" description="Helical" evidence="2">
    <location>
        <begin position="49"/>
        <end position="69"/>
    </location>
</feature>
<comment type="similarity">
    <text evidence="1">Belongs to the major facilitator superfamily.</text>
</comment>
<dbReference type="EMBL" id="CAJFCJ010000011">
    <property type="protein sequence ID" value="CAD5119947.1"/>
    <property type="molecule type" value="Genomic_DNA"/>
</dbReference>
<feature type="transmembrane region" description="Helical" evidence="2">
    <location>
        <begin position="121"/>
        <end position="147"/>
    </location>
</feature>
<keyword evidence="2" id="KW-0472">Membrane</keyword>
<keyword evidence="4" id="KW-1185">Reference proteome</keyword>